<reference evidence="2" key="2">
    <citation type="journal article" date="2021" name="Sci. Rep.">
        <title>The distribution of antibiotic resistance genes in chicken gut microbiota commensals.</title>
        <authorList>
            <person name="Juricova H."/>
            <person name="Matiasovicova J."/>
            <person name="Kubasova T."/>
            <person name="Cejkova D."/>
            <person name="Rychlik I."/>
        </authorList>
    </citation>
    <scope>NUCLEOTIDE SEQUENCE</scope>
    <source>
        <strain evidence="2">An559</strain>
    </source>
</reference>
<dbReference type="EMBL" id="JACJKY010000014">
    <property type="protein sequence ID" value="MBM6921328.1"/>
    <property type="molecule type" value="Genomic_DNA"/>
</dbReference>
<protein>
    <recommendedName>
        <fullName evidence="4">GerMN domain-containing protein</fullName>
    </recommendedName>
</protein>
<feature type="chain" id="PRO_5038560816" description="GerMN domain-containing protein" evidence="1">
    <location>
        <begin position="21"/>
        <end position="147"/>
    </location>
</feature>
<accession>A0A939BF88</accession>
<name>A0A939BF88_9FIRM</name>
<keyword evidence="3" id="KW-1185">Reference proteome</keyword>
<reference evidence="2" key="1">
    <citation type="submission" date="2020-08" db="EMBL/GenBank/DDBJ databases">
        <authorList>
            <person name="Cejkova D."/>
            <person name="Kubasova T."/>
            <person name="Jahodarova E."/>
            <person name="Rychlik I."/>
        </authorList>
    </citation>
    <scope>NUCLEOTIDE SEQUENCE</scope>
    <source>
        <strain evidence="2">An559</strain>
    </source>
</reference>
<evidence type="ECO:0008006" key="4">
    <source>
        <dbReference type="Google" id="ProtNLM"/>
    </source>
</evidence>
<evidence type="ECO:0000313" key="3">
    <source>
        <dbReference type="Proteomes" id="UP000774750"/>
    </source>
</evidence>
<evidence type="ECO:0000313" key="2">
    <source>
        <dbReference type="EMBL" id="MBM6921328.1"/>
    </source>
</evidence>
<comment type="caution">
    <text evidence="2">The sequence shown here is derived from an EMBL/GenBank/DDBJ whole genome shotgun (WGS) entry which is preliminary data.</text>
</comment>
<evidence type="ECO:0000256" key="1">
    <source>
        <dbReference type="SAM" id="SignalP"/>
    </source>
</evidence>
<dbReference type="RefSeq" id="WP_204447146.1">
    <property type="nucleotide sequence ID" value="NZ_JACJKY010000014.1"/>
</dbReference>
<gene>
    <name evidence="2" type="ORF">H6A12_09190</name>
</gene>
<dbReference type="PROSITE" id="PS51257">
    <property type="entry name" value="PROKAR_LIPOPROTEIN"/>
    <property type="match status" value="1"/>
</dbReference>
<sequence length="147" mass="15869">MKKLLIPLALLLLLVCGCNAGKTMIEEQENVSKITVVSDYTNTPAQTFTAKDAVNDDQIQSVTKFINTIAVGEPAETIYGGTSVLFLIYEGDTVTKRVALYPQDGAAVIDGVTYAFEAKESLSSIFASFDLPERQISSAQIDPLLSE</sequence>
<dbReference type="AlphaFoldDB" id="A0A939BF88"/>
<organism evidence="2 3">
    <name type="scientific">Merdimmobilis hominis</name>
    <dbReference type="NCBI Taxonomy" id="2897707"/>
    <lineage>
        <taxon>Bacteria</taxon>
        <taxon>Bacillati</taxon>
        <taxon>Bacillota</taxon>
        <taxon>Clostridia</taxon>
        <taxon>Eubacteriales</taxon>
        <taxon>Oscillospiraceae</taxon>
        <taxon>Merdimmobilis</taxon>
    </lineage>
</organism>
<proteinExistence type="predicted"/>
<feature type="signal peptide" evidence="1">
    <location>
        <begin position="1"/>
        <end position="20"/>
    </location>
</feature>
<dbReference type="Proteomes" id="UP000774750">
    <property type="component" value="Unassembled WGS sequence"/>
</dbReference>
<keyword evidence="1" id="KW-0732">Signal</keyword>